<accession>A0A699L9Y0</accession>
<protein>
    <submittedName>
        <fullName evidence="1">Ribonuclease H-like domain-containing protein</fullName>
    </submittedName>
</protein>
<dbReference type="EMBL" id="BKCJ010583205">
    <property type="protein sequence ID" value="GFB24107.1"/>
    <property type="molecule type" value="Genomic_DNA"/>
</dbReference>
<name>A0A699L9Y0_TANCI</name>
<sequence>GITWDKVENLNPQSTTQVLPSFEENMLPVTYSEEVEETLETPIKAEPLDKTQLEDLGLNTCNHDLPLSSRKVPSFK</sequence>
<evidence type="ECO:0000313" key="1">
    <source>
        <dbReference type="EMBL" id="GFB24107.1"/>
    </source>
</evidence>
<reference evidence="1" key="1">
    <citation type="journal article" date="2019" name="Sci. Rep.">
        <title>Draft genome of Tanacetum cinerariifolium, the natural source of mosquito coil.</title>
        <authorList>
            <person name="Yamashiro T."/>
            <person name="Shiraishi A."/>
            <person name="Satake H."/>
            <person name="Nakayama K."/>
        </authorList>
    </citation>
    <scope>NUCLEOTIDE SEQUENCE</scope>
</reference>
<organism evidence="1">
    <name type="scientific">Tanacetum cinerariifolium</name>
    <name type="common">Dalmatian daisy</name>
    <name type="synonym">Chrysanthemum cinerariifolium</name>
    <dbReference type="NCBI Taxonomy" id="118510"/>
    <lineage>
        <taxon>Eukaryota</taxon>
        <taxon>Viridiplantae</taxon>
        <taxon>Streptophyta</taxon>
        <taxon>Embryophyta</taxon>
        <taxon>Tracheophyta</taxon>
        <taxon>Spermatophyta</taxon>
        <taxon>Magnoliopsida</taxon>
        <taxon>eudicotyledons</taxon>
        <taxon>Gunneridae</taxon>
        <taxon>Pentapetalae</taxon>
        <taxon>asterids</taxon>
        <taxon>campanulids</taxon>
        <taxon>Asterales</taxon>
        <taxon>Asteraceae</taxon>
        <taxon>Asteroideae</taxon>
        <taxon>Anthemideae</taxon>
        <taxon>Anthemidinae</taxon>
        <taxon>Tanacetum</taxon>
    </lineage>
</organism>
<comment type="caution">
    <text evidence="1">The sequence shown here is derived from an EMBL/GenBank/DDBJ whole genome shotgun (WGS) entry which is preliminary data.</text>
</comment>
<dbReference type="AlphaFoldDB" id="A0A699L9Y0"/>
<gene>
    <name evidence="1" type="ORF">Tci_696078</name>
</gene>
<feature type="non-terminal residue" evidence="1">
    <location>
        <position position="1"/>
    </location>
</feature>
<proteinExistence type="predicted"/>